<dbReference type="Proteomes" id="UP000190857">
    <property type="component" value="Unassembled WGS sequence"/>
</dbReference>
<evidence type="ECO:0000313" key="2">
    <source>
        <dbReference type="EMBL" id="SKC42380.1"/>
    </source>
</evidence>
<sequence>MTITRIHGAGFSAAHNAVSAFPVVEQPRTKPATARATAHNPVTSD</sequence>
<dbReference type="AlphaFoldDB" id="A0A1T5ITA0"/>
<evidence type="ECO:0000313" key="3">
    <source>
        <dbReference type="Proteomes" id="UP000190857"/>
    </source>
</evidence>
<dbReference type="STRING" id="123320.SAMN06309945_0828"/>
<name>A0A1T5ITA0_9MICO</name>
<organism evidence="2 3">
    <name type="scientific">Okibacterium fritillariae</name>
    <dbReference type="NCBI Taxonomy" id="123320"/>
    <lineage>
        <taxon>Bacteria</taxon>
        <taxon>Bacillati</taxon>
        <taxon>Actinomycetota</taxon>
        <taxon>Actinomycetes</taxon>
        <taxon>Micrococcales</taxon>
        <taxon>Microbacteriaceae</taxon>
        <taxon>Okibacterium</taxon>
    </lineage>
</organism>
<feature type="region of interest" description="Disordered" evidence="1">
    <location>
        <begin position="26"/>
        <end position="45"/>
    </location>
</feature>
<proteinExistence type="predicted"/>
<reference evidence="2 3" key="1">
    <citation type="submission" date="2017-02" db="EMBL/GenBank/DDBJ databases">
        <authorList>
            <person name="Peterson S.W."/>
        </authorList>
    </citation>
    <scope>NUCLEOTIDE SEQUENCE [LARGE SCALE GENOMIC DNA]</scope>
    <source>
        <strain evidence="2 3">VKM Ac-2059</strain>
    </source>
</reference>
<accession>A0A1T5ITA0</accession>
<feature type="compositionally biased region" description="Low complexity" evidence="1">
    <location>
        <begin position="29"/>
        <end position="38"/>
    </location>
</feature>
<evidence type="ECO:0000256" key="1">
    <source>
        <dbReference type="SAM" id="MobiDB-lite"/>
    </source>
</evidence>
<keyword evidence="3" id="KW-1185">Reference proteome</keyword>
<dbReference type="RefSeq" id="WP_159449486.1">
    <property type="nucleotide sequence ID" value="NZ_FUZP01000001.1"/>
</dbReference>
<gene>
    <name evidence="2" type="ORF">SAMN06309945_0828</name>
</gene>
<dbReference type="EMBL" id="FUZP01000001">
    <property type="protein sequence ID" value="SKC42380.1"/>
    <property type="molecule type" value="Genomic_DNA"/>
</dbReference>
<protein>
    <submittedName>
        <fullName evidence="2">Uncharacterized protein</fullName>
    </submittedName>
</protein>